<name>A0A5E7U0P1_PSEFL</name>
<dbReference type="InterPro" id="IPR027417">
    <property type="entry name" value="P-loop_NTPase"/>
</dbReference>
<organism evidence="1 2">
    <name type="scientific">Pseudomonas fluorescens</name>
    <dbReference type="NCBI Taxonomy" id="294"/>
    <lineage>
        <taxon>Bacteria</taxon>
        <taxon>Pseudomonadati</taxon>
        <taxon>Pseudomonadota</taxon>
        <taxon>Gammaproteobacteria</taxon>
        <taxon>Pseudomonadales</taxon>
        <taxon>Pseudomonadaceae</taxon>
        <taxon>Pseudomonas</taxon>
    </lineage>
</organism>
<evidence type="ECO:0000313" key="1">
    <source>
        <dbReference type="EMBL" id="VVQ03478.1"/>
    </source>
</evidence>
<dbReference type="Proteomes" id="UP000412311">
    <property type="component" value="Unassembled WGS sequence"/>
</dbReference>
<gene>
    <name evidence="1" type="ORF">PS925_02540</name>
</gene>
<dbReference type="SUPFAM" id="SSF52540">
    <property type="entry name" value="P-loop containing nucleoside triphosphate hydrolases"/>
    <property type="match status" value="1"/>
</dbReference>
<sequence>MAELEQNQTNLIDDMPAKIEEAQIESELRDLEVHSALDAAPLRVPVEVLGDREFELLMFRLFQDWQCEQGKHPCGIEIRHDSTWLMQGTADMGRDVVLMREGMAVGVVQCKHYANDYTLPQTLREICRFILAAKIYPALLPNPDDFTYVLALSRRANGKAASLFQETARVLRESPKLLTEAVDKAILDFKGLSKLDPTEALTHVSDVLARIDIQLLQQQDLAIWLHSSEMVFSTFFQTRYVVDKAEVMERLEQVIQLLKGNFSLEALDQSRELSALAVAQARKHDGTQRLISLSEVYTRRNIEDEIDNKIERSCTTTEHGVLIAVVAPAGFGKTSLLWGCHRRWDERTDTVSLPLAAAQLATMLPGAGFEIIRGALLKHAVNLRDAGIRFTVWLDTFDVLMHREDLWPLALQLIRELVEQGASVIISSRPEELADLKFEDLVTSTVRLYLNEYDEDEFPRALQAHCAAFHAGADAIAQASLYATRLAELVALGRPAKDVCLNPLALRMLFELYAPDQVPEDIDSLRLYQQYLSTRVKVDIRAGTPHSAAKRESLLNTAKLIALKMFASSAPFLTEQQCDDLSFYNNVDFHDIRELISRHLLRRNAGRIEFFHQTFFEYIAGLALAEKSGYSPDICRTDLLQHADDRFEFPIRQHQFWHCARHNSSPATLMAPYVISLLQQHHPGPSSTALRLHLMDSHGYVSGREYLLEKVRDGNADVLKRVCQLIHHLPRSRADEVQALIVAAKPHQDWKILQWTSNLLIWLSPVDWPTCKRLIGEQNFIGSLNRLASANGIVAKIGTQILQHGLTADPSFVLRNSIRLLRTGRQEGVTLIFLIRCAGADAIKRNHAWWLVRQLLKWARSCSASQLGPVIDLAARCLGILWSRFPALCQLHSDHVVLTKTADLHLSLRALALIEDEALLGIRNRLLMRLNQNLGPAALQVLLQQMVIPQLQSTRLLPALRSQVIARCAQLVAGLSDQSYAWEASIKSVVVDFVRVLHDQESCPAALDDFLCLIPAKQWLDDLSLLRLLPMALVNGLPYAKESLLTLLGDTEQYPSHVSVLGAALPRLLRTSSHLDMALSLAVAGQSSTLAIRALNKAIANDGWSTLRPAAERHAPSLLQLALIMSQDTKAQPRAWAYALLDLLIQQRLANRLSQPQVLSWAEQETRLRTSAQVAVQHLLVTCVNVEHSEQTIQVLLNAALNQPGNVRHHSIFQLRQALVLKGLSLSQPLLAALIDFALQPDAKLPQVRLLGRVMDIQLNTSDIAGANLTALRLLYSPALKHLSAVQKRRICHQLDKSFQYLYFRLGKSELKLHLEALAQLDALAGRLVVVALCKTTRSDRDVWARELTTDDSVHWSLRKTVNDYQQYRWISPAIP</sequence>
<protein>
    <submittedName>
        <fullName evidence="1">Uncharacterized protein</fullName>
    </submittedName>
</protein>
<reference evidence="1 2" key="1">
    <citation type="submission" date="2019-09" db="EMBL/GenBank/DDBJ databases">
        <authorList>
            <person name="Chandra G."/>
            <person name="Truman W A."/>
        </authorList>
    </citation>
    <scope>NUCLEOTIDE SEQUENCE [LARGE SCALE GENOMIC DNA]</scope>
    <source>
        <strain evidence="1">PS925</strain>
    </source>
</reference>
<proteinExistence type="predicted"/>
<dbReference type="EMBL" id="CABVJG010000007">
    <property type="protein sequence ID" value="VVQ03478.1"/>
    <property type="molecule type" value="Genomic_DNA"/>
</dbReference>
<accession>A0A5E7U0P1</accession>
<evidence type="ECO:0000313" key="2">
    <source>
        <dbReference type="Proteomes" id="UP000412311"/>
    </source>
</evidence>
<dbReference type="RefSeq" id="WP_150793779.1">
    <property type="nucleotide sequence ID" value="NZ_CABVJG010000007.1"/>
</dbReference>